<evidence type="ECO:0000313" key="2">
    <source>
        <dbReference type="EMBL" id="TGZ70313.1"/>
    </source>
</evidence>
<feature type="chain" id="PRO_5020375026" description="SEA domain-containing protein" evidence="1">
    <location>
        <begin position="21"/>
        <end position="170"/>
    </location>
</feature>
<evidence type="ECO:0008006" key="4">
    <source>
        <dbReference type="Google" id="ProtNLM"/>
    </source>
</evidence>
<dbReference type="AlphaFoldDB" id="A0A4S2M240"/>
<keyword evidence="1" id="KW-0732">Signal</keyword>
<gene>
    <name evidence="2" type="ORF">CRM22_003273</name>
</gene>
<evidence type="ECO:0000313" key="3">
    <source>
        <dbReference type="Proteomes" id="UP000308267"/>
    </source>
</evidence>
<name>A0A4S2M240_OPIFE</name>
<dbReference type="Proteomes" id="UP000308267">
    <property type="component" value="Unassembled WGS sequence"/>
</dbReference>
<organism evidence="2 3">
    <name type="scientific">Opisthorchis felineus</name>
    <dbReference type="NCBI Taxonomy" id="147828"/>
    <lineage>
        <taxon>Eukaryota</taxon>
        <taxon>Metazoa</taxon>
        <taxon>Spiralia</taxon>
        <taxon>Lophotrochozoa</taxon>
        <taxon>Platyhelminthes</taxon>
        <taxon>Trematoda</taxon>
        <taxon>Digenea</taxon>
        <taxon>Opisthorchiida</taxon>
        <taxon>Opisthorchiata</taxon>
        <taxon>Opisthorchiidae</taxon>
        <taxon>Opisthorchis</taxon>
    </lineage>
</organism>
<reference evidence="2 3" key="1">
    <citation type="journal article" date="2019" name="BMC Genomics">
        <title>New insights from Opisthorchis felineus genome: update on genomics of the epidemiologically important liver flukes.</title>
        <authorList>
            <person name="Ershov N.I."/>
            <person name="Mordvinov V.A."/>
            <person name="Prokhortchouk E.B."/>
            <person name="Pakharukova M.Y."/>
            <person name="Gunbin K.V."/>
            <person name="Ustyantsev K."/>
            <person name="Genaev M.A."/>
            <person name="Blinov A.G."/>
            <person name="Mazur A."/>
            <person name="Boulygina E."/>
            <person name="Tsygankova S."/>
            <person name="Khrameeva E."/>
            <person name="Chekanov N."/>
            <person name="Fan G."/>
            <person name="Xiao A."/>
            <person name="Zhang H."/>
            <person name="Xu X."/>
            <person name="Yang H."/>
            <person name="Solovyev V."/>
            <person name="Lee S.M."/>
            <person name="Liu X."/>
            <person name="Afonnikov D.A."/>
            <person name="Skryabin K.G."/>
        </authorList>
    </citation>
    <scope>NUCLEOTIDE SEQUENCE [LARGE SCALE GENOMIC DNA]</scope>
    <source>
        <strain evidence="2">AK-0245</strain>
        <tissue evidence="2">Whole organism</tissue>
    </source>
</reference>
<proteinExistence type="predicted"/>
<comment type="caution">
    <text evidence="2">The sequence shown here is derived from an EMBL/GenBank/DDBJ whole genome shotgun (WGS) entry which is preliminary data.</text>
</comment>
<keyword evidence="3" id="KW-1185">Reference proteome</keyword>
<accession>A0A4S2M240</accession>
<sequence>MYTKITPCFFLLAVIYPSFAGRYTCVEICGTAYYQGQPIPWDDSYYDPTSKTYKKLGSQICLVCRFAFAANATLQSAWSLCNSTGMQRGSVIVTSHVYFDTDRLERAHVRANSSEFIDYIQSLLEAYVKNPSPLYPYYGQISYVRGSANRYQWDTAMLFLVVIGTYKNAL</sequence>
<dbReference type="EMBL" id="SJOL01005466">
    <property type="protein sequence ID" value="TGZ70313.1"/>
    <property type="molecule type" value="Genomic_DNA"/>
</dbReference>
<evidence type="ECO:0000256" key="1">
    <source>
        <dbReference type="SAM" id="SignalP"/>
    </source>
</evidence>
<protein>
    <recommendedName>
        <fullName evidence="4">SEA domain-containing protein</fullName>
    </recommendedName>
</protein>
<feature type="signal peptide" evidence="1">
    <location>
        <begin position="1"/>
        <end position="20"/>
    </location>
</feature>